<gene>
    <name evidence="1" type="ORF">LCGC14_2694790</name>
</gene>
<reference evidence="1" key="1">
    <citation type="journal article" date="2015" name="Nature">
        <title>Complex archaea that bridge the gap between prokaryotes and eukaryotes.</title>
        <authorList>
            <person name="Spang A."/>
            <person name="Saw J.H."/>
            <person name="Jorgensen S.L."/>
            <person name="Zaremba-Niedzwiedzka K."/>
            <person name="Martijn J."/>
            <person name="Lind A.E."/>
            <person name="van Eijk R."/>
            <person name="Schleper C."/>
            <person name="Guy L."/>
            <person name="Ettema T.J."/>
        </authorList>
    </citation>
    <scope>NUCLEOTIDE SEQUENCE</scope>
</reference>
<accession>A0A0F9A500</accession>
<organism evidence="1">
    <name type="scientific">marine sediment metagenome</name>
    <dbReference type="NCBI Taxonomy" id="412755"/>
    <lineage>
        <taxon>unclassified sequences</taxon>
        <taxon>metagenomes</taxon>
        <taxon>ecological metagenomes</taxon>
    </lineage>
</organism>
<sequence length="40" mass="4721">PYRGQPFFVSEFGGIWWNPKAAEDENSWGYGERPKNVQEF</sequence>
<evidence type="ECO:0000313" key="1">
    <source>
        <dbReference type="EMBL" id="KKK93245.1"/>
    </source>
</evidence>
<protein>
    <submittedName>
        <fullName evidence="1">Uncharacterized protein</fullName>
    </submittedName>
</protein>
<proteinExistence type="predicted"/>
<name>A0A0F9A500_9ZZZZ</name>
<dbReference type="AlphaFoldDB" id="A0A0F9A500"/>
<feature type="non-terminal residue" evidence="1">
    <location>
        <position position="1"/>
    </location>
</feature>
<dbReference type="EMBL" id="LAZR01047855">
    <property type="protein sequence ID" value="KKK93245.1"/>
    <property type="molecule type" value="Genomic_DNA"/>
</dbReference>
<comment type="caution">
    <text evidence="1">The sequence shown here is derived from an EMBL/GenBank/DDBJ whole genome shotgun (WGS) entry which is preliminary data.</text>
</comment>